<evidence type="ECO:0000313" key="1">
    <source>
        <dbReference type="EMBL" id="MFD1529168.1"/>
    </source>
</evidence>
<name>A0ABW4FG81_9PSEU</name>
<comment type="caution">
    <text evidence="1">The sequence shown here is derived from an EMBL/GenBank/DDBJ whole genome shotgun (WGS) entry which is preliminary data.</text>
</comment>
<sequence>MTVPELLTDDDVLAGEVLVEDEDAPLLGFHWEFSRAESERFGKAILSAIASDDQGGS</sequence>
<evidence type="ECO:0000313" key="2">
    <source>
        <dbReference type="Proteomes" id="UP001597145"/>
    </source>
</evidence>
<dbReference type="RefSeq" id="WP_343975201.1">
    <property type="nucleotide sequence ID" value="NZ_BAAAJG010000008.1"/>
</dbReference>
<keyword evidence="2" id="KW-1185">Reference proteome</keyword>
<dbReference type="EMBL" id="JBHUCP010000004">
    <property type="protein sequence ID" value="MFD1529168.1"/>
    <property type="molecule type" value="Genomic_DNA"/>
</dbReference>
<organism evidence="1 2">
    <name type="scientific">Pseudonocardia aurantiaca</name>
    <dbReference type="NCBI Taxonomy" id="75290"/>
    <lineage>
        <taxon>Bacteria</taxon>
        <taxon>Bacillati</taxon>
        <taxon>Actinomycetota</taxon>
        <taxon>Actinomycetes</taxon>
        <taxon>Pseudonocardiales</taxon>
        <taxon>Pseudonocardiaceae</taxon>
        <taxon>Pseudonocardia</taxon>
    </lineage>
</organism>
<proteinExistence type="predicted"/>
<reference evidence="2" key="1">
    <citation type="journal article" date="2019" name="Int. J. Syst. Evol. Microbiol.">
        <title>The Global Catalogue of Microorganisms (GCM) 10K type strain sequencing project: providing services to taxonomists for standard genome sequencing and annotation.</title>
        <authorList>
            <consortium name="The Broad Institute Genomics Platform"/>
            <consortium name="The Broad Institute Genome Sequencing Center for Infectious Disease"/>
            <person name="Wu L."/>
            <person name="Ma J."/>
        </authorList>
    </citation>
    <scope>NUCLEOTIDE SEQUENCE [LARGE SCALE GENOMIC DNA]</scope>
    <source>
        <strain evidence="2">JCM 12165</strain>
    </source>
</reference>
<accession>A0ABW4FG81</accession>
<protein>
    <submittedName>
        <fullName evidence="1">Uncharacterized protein</fullName>
    </submittedName>
</protein>
<dbReference type="Proteomes" id="UP001597145">
    <property type="component" value="Unassembled WGS sequence"/>
</dbReference>
<gene>
    <name evidence="1" type="ORF">ACFSCY_06920</name>
</gene>